<organism evidence="1 2">
    <name type="scientific">Callosobruchus maculatus</name>
    <name type="common">Southern cowpea weevil</name>
    <name type="synonym">Pulse bruchid</name>
    <dbReference type="NCBI Taxonomy" id="64391"/>
    <lineage>
        <taxon>Eukaryota</taxon>
        <taxon>Metazoa</taxon>
        <taxon>Ecdysozoa</taxon>
        <taxon>Arthropoda</taxon>
        <taxon>Hexapoda</taxon>
        <taxon>Insecta</taxon>
        <taxon>Pterygota</taxon>
        <taxon>Neoptera</taxon>
        <taxon>Endopterygota</taxon>
        <taxon>Coleoptera</taxon>
        <taxon>Polyphaga</taxon>
        <taxon>Cucujiformia</taxon>
        <taxon>Chrysomeloidea</taxon>
        <taxon>Chrysomelidae</taxon>
        <taxon>Bruchinae</taxon>
        <taxon>Bruchini</taxon>
        <taxon>Callosobruchus</taxon>
    </lineage>
</organism>
<dbReference type="EMBL" id="CAACVG010014234">
    <property type="protein sequence ID" value="VEN62906.1"/>
    <property type="molecule type" value="Genomic_DNA"/>
</dbReference>
<gene>
    <name evidence="1" type="ORF">CALMAC_LOCUS19888</name>
</gene>
<dbReference type="Proteomes" id="UP000410492">
    <property type="component" value="Unassembled WGS sequence"/>
</dbReference>
<dbReference type="AlphaFoldDB" id="A0A653DRN5"/>
<keyword evidence="2" id="KW-1185">Reference proteome</keyword>
<proteinExistence type="predicted"/>
<sequence>FVLGSLKASFSLSSLPATECTPDKAVKPRQFNSLTKNRVKATALRRSWGSTASDHREEFWSVLQANYNYIMDNQLIDRCQEVNGDLSHQTGTWTLHGFNSHFSELYSWLNSVQETIYGKEENITDKALRAHCVNMVLEKSSALKLFNDQASQLVQLQPDFQEEVSWRTTLLNSKWDSILSILVPSDYNHCDQDFCLDIDHELKCLRQWFKVMEPRLEPLDFRAKYTKTEIETKALELNVSTIFILP</sequence>
<feature type="non-terminal residue" evidence="1">
    <location>
        <position position="246"/>
    </location>
</feature>
<dbReference type="OrthoDB" id="10041151at2759"/>
<protein>
    <submittedName>
        <fullName evidence="1">Uncharacterized protein</fullName>
    </submittedName>
</protein>
<feature type="non-terminal residue" evidence="1">
    <location>
        <position position="1"/>
    </location>
</feature>
<reference evidence="1 2" key="1">
    <citation type="submission" date="2019-01" db="EMBL/GenBank/DDBJ databases">
        <authorList>
            <person name="Sayadi A."/>
        </authorList>
    </citation>
    <scope>NUCLEOTIDE SEQUENCE [LARGE SCALE GENOMIC DNA]</scope>
</reference>
<name>A0A653DRN5_CALMS</name>
<evidence type="ECO:0000313" key="1">
    <source>
        <dbReference type="EMBL" id="VEN62906.1"/>
    </source>
</evidence>
<evidence type="ECO:0000313" key="2">
    <source>
        <dbReference type="Proteomes" id="UP000410492"/>
    </source>
</evidence>
<dbReference type="SUPFAM" id="SSF46966">
    <property type="entry name" value="Spectrin repeat"/>
    <property type="match status" value="1"/>
</dbReference>
<accession>A0A653DRN5</accession>